<dbReference type="InterPro" id="IPR050309">
    <property type="entry name" value="Type-B_Carboxylest/Lipase"/>
</dbReference>
<dbReference type="STRING" id="336963.C4JMB3"/>
<protein>
    <recommendedName>
        <fullName evidence="3">Carboxylic ester hydrolase</fullName>
        <ecNumber evidence="3">3.1.1.-</ecNumber>
    </recommendedName>
</protein>
<dbReference type="InterPro" id="IPR019826">
    <property type="entry name" value="Carboxylesterase_B_AS"/>
</dbReference>
<keyword evidence="2 3" id="KW-0378">Hydrolase</keyword>
<evidence type="ECO:0000313" key="6">
    <source>
        <dbReference type="Proteomes" id="UP000002058"/>
    </source>
</evidence>
<dbReference type="Pfam" id="PF00135">
    <property type="entry name" value="COesterase"/>
    <property type="match status" value="2"/>
</dbReference>
<evidence type="ECO:0000256" key="2">
    <source>
        <dbReference type="ARBA" id="ARBA00022801"/>
    </source>
</evidence>
<proteinExistence type="inferred from homology"/>
<dbReference type="VEuPathDB" id="FungiDB:UREG_03971"/>
<reference evidence="6" key="1">
    <citation type="journal article" date="2009" name="Genome Res.">
        <title>Comparative genomic analyses of the human fungal pathogens Coccidioides and their relatives.</title>
        <authorList>
            <person name="Sharpton T.J."/>
            <person name="Stajich J.E."/>
            <person name="Rounsley S.D."/>
            <person name="Gardner M.J."/>
            <person name="Wortman J.R."/>
            <person name="Jordar V.S."/>
            <person name="Maiti R."/>
            <person name="Kodira C.D."/>
            <person name="Neafsey D.E."/>
            <person name="Zeng Q."/>
            <person name="Hung C.-Y."/>
            <person name="McMahan C."/>
            <person name="Muszewska A."/>
            <person name="Grynberg M."/>
            <person name="Mandel M.A."/>
            <person name="Kellner E.M."/>
            <person name="Barker B.M."/>
            <person name="Galgiani J.N."/>
            <person name="Orbach M.J."/>
            <person name="Kirkland T.N."/>
            <person name="Cole G.T."/>
            <person name="Henn M.R."/>
            <person name="Birren B.W."/>
            <person name="Taylor J.W."/>
        </authorList>
    </citation>
    <scope>NUCLEOTIDE SEQUENCE [LARGE SCALE GENOMIC DNA]</scope>
    <source>
        <strain evidence="6">UAMH 1704</strain>
    </source>
</reference>
<evidence type="ECO:0000259" key="4">
    <source>
        <dbReference type="Pfam" id="PF00135"/>
    </source>
</evidence>
<name>C4JMB3_UNCRE</name>
<dbReference type="InParanoid" id="C4JMB3"/>
<evidence type="ECO:0000313" key="5">
    <source>
        <dbReference type="EMBL" id="EEP79125.1"/>
    </source>
</evidence>
<dbReference type="InterPro" id="IPR029058">
    <property type="entry name" value="AB_hydrolase_fold"/>
</dbReference>
<feature type="domain" description="Carboxylesterase type B" evidence="4">
    <location>
        <begin position="14"/>
        <end position="278"/>
    </location>
</feature>
<keyword evidence="6" id="KW-1185">Reference proteome</keyword>
<feature type="domain" description="Carboxylesterase type B" evidence="4">
    <location>
        <begin position="294"/>
        <end position="395"/>
    </location>
</feature>
<dbReference type="KEGG" id="ure:UREG_03971"/>
<gene>
    <name evidence="5" type="ORF">UREG_03971</name>
</gene>
<dbReference type="eggNOG" id="KOG4389">
    <property type="taxonomic scope" value="Eukaryota"/>
</dbReference>
<dbReference type="InterPro" id="IPR002018">
    <property type="entry name" value="CarbesteraseB"/>
</dbReference>
<dbReference type="Proteomes" id="UP000002058">
    <property type="component" value="Unassembled WGS sequence"/>
</dbReference>
<dbReference type="PANTHER" id="PTHR11559">
    <property type="entry name" value="CARBOXYLESTERASE"/>
    <property type="match status" value="1"/>
</dbReference>
<dbReference type="OMA" id="HEDGWYR"/>
<dbReference type="EC" id="3.1.1.-" evidence="3"/>
<dbReference type="AlphaFoldDB" id="C4JMB3"/>
<dbReference type="GO" id="GO:0016787">
    <property type="term" value="F:hydrolase activity"/>
    <property type="evidence" value="ECO:0007669"/>
    <property type="project" value="UniProtKB-KW"/>
</dbReference>
<evidence type="ECO:0000256" key="3">
    <source>
        <dbReference type="RuleBase" id="RU361235"/>
    </source>
</evidence>
<dbReference type="Gene3D" id="3.40.50.1820">
    <property type="entry name" value="alpha/beta hydrolase"/>
    <property type="match status" value="2"/>
</dbReference>
<dbReference type="RefSeq" id="XP_002544454.1">
    <property type="nucleotide sequence ID" value="XM_002544408.1"/>
</dbReference>
<dbReference type="OrthoDB" id="408631at2759"/>
<sequence length="411" mass="44274">MLTLLYSPTNFASQKGNPQSEDCLKLNVWSKATGSTRKPVLIWFHGGRMVTLDSLGLALISDIPMFVGFIGGSTNNPFYQGQYMTDKEDVIIVTVNYRLNIFGFAGAPGLPQNVGLLDQRLAVEWVRDNIAAFGGDPDRITIFGHSAGGVAVDYYTYAWKQDPIVSGVISMAGTALSMAPNTPAESTKYWNAAVTALGCQDSSDTVACVRSKPFSELSAAVLKVPPEPSKALPQPVFHPTIDEKVVFSNYEELSARGEFARVPYLVGSGDYEAGYYKVSAHGAGKRLTDDQWNKFNLAAFTCSSARAAHNRATHGVPVWRYRYFGQWPNTALYPGSGAYHGTDVAQVFGTAADASGAPNTDAENQVSSLMSHAWAAFAANPASGLSELGWPQYSSSGESKPHEHAPRCCDV</sequence>
<dbReference type="PROSITE" id="PS00122">
    <property type="entry name" value="CARBOXYLESTERASE_B_1"/>
    <property type="match status" value="1"/>
</dbReference>
<comment type="similarity">
    <text evidence="1 3">Belongs to the type-B carboxylesterase/lipase family.</text>
</comment>
<dbReference type="SUPFAM" id="SSF53474">
    <property type="entry name" value="alpha/beta-Hydrolases"/>
    <property type="match status" value="1"/>
</dbReference>
<accession>C4JMB3</accession>
<dbReference type="HOGENOM" id="CLU_006586_15_2_1"/>
<dbReference type="ESTHER" id="9euro-c4jmb3">
    <property type="family name" value="Fungal_carboxylesterase_lipase"/>
</dbReference>
<dbReference type="EMBL" id="CH476616">
    <property type="protein sequence ID" value="EEP79125.1"/>
    <property type="molecule type" value="Genomic_DNA"/>
</dbReference>
<dbReference type="GeneID" id="8444753"/>
<evidence type="ECO:0000256" key="1">
    <source>
        <dbReference type="ARBA" id="ARBA00005964"/>
    </source>
</evidence>
<organism evidence="5 6">
    <name type="scientific">Uncinocarpus reesii (strain UAMH 1704)</name>
    <dbReference type="NCBI Taxonomy" id="336963"/>
    <lineage>
        <taxon>Eukaryota</taxon>
        <taxon>Fungi</taxon>
        <taxon>Dikarya</taxon>
        <taxon>Ascomycota</taxon>
        <taxon>Pezizomycotina</taxon>
        <taxon>Eurotiomycetes</taxon>
        <taxon>Eurotiomycetidae</taxon>
        <taxon>Onygenales</taxon>
        <taxon>Onygenaceae</taxon>
        <taxon>Uncinocarpus</taxon>
    </lineage>
</organism>